<dbReference type="EMBL" id="SRXT01000009">
    <property type="protein sequence ID" value="TGX49044.1"/>
    <property type="molecule type" value="Genomic_DNA"/>
</dbReference>
<gene>
    <name evidence="1" type="ORF">E5A73_19545</name>
</gene>
<evidence type="ECO:0000313" key="2">
    <source>
        <dbReference type="Proteomes" id="UP000306147"/>
    </source>
</evidence>
<keyword evidence="2" id="KW-1185">Reference proteome</keyword>
<dbReference type="OrthoDB" id="7193356at2"/>
<dbReference type="AlphaFoldDB" id="A0A4S1WZK1"/>
<name>A0A4S1WZK1_9SPHN</name>
<protein>
    <submittedName>
        <fullName evidence="1">Uncharacterized protein</fullName>
    </submittedName>
</protein>
<sequence length="167" mass="17875">MADRVSASITIGGSLSRSSYAELVEHIREEGLATEWDGEPFDAHHRVVGAPLNLYAHEVAGGCFDDLESWCAQNRLPFARWSGGYAGQWGPERVVFRGEGTSTSYTATEDDEIVVAREKIEQLGSLEAVLAHFDAADFAVPPLAVEGDESATAGTAIPRAEGSAHVE</sequence>
<comment type="caution">
    <text evidence="1">The sequence shown here is derived from an EMBL/GenBank/DDBJ whole genome shotgun (WGS) entry which is preliminary data.</text>
</comment>
<organism evidence="1 2">
    <name type="scientific">Sphingomonas gei</name>
    <dbReference type="NCBI Taxonomy" id="1395960"/>
    <lineage>
        <taxon>Bacteria</taxon>
        <taxon>Pseudomonadati</taxon>
        <taxon>Pseudomonadota</taxon>
        <taxon>Alphaproteobacteria</taxon>
        <taxon>Sphingomonadales</taxon>
        <taxon>Sphingomonadaceae</taxon>
        <taxon>Sphingomonas</taxon>
    </lineage>
</organism>
<dbReference type="Proteomes" id="UP000306147">
    <property type="component" value="Unassembled WGS sequence"/>
</dbReference>
<accession>A0A4S1WZK1</accession>
<evidence type="ECO:0000313" key="1">
    <source>
        <dbReference type="EMBL" id="TGX49044.1"/>
    </source>
</evidence>
<proteinExistence type="predicted"/>
<dbReference type="RefSeq" id="WP_135965537.1">
    <property type="nucleotide sequence ID" value="NZ_SRXT01000009.1"/>
</dbReference>
<reference evidence="1 2" key="1">
    <citation type="submission" date="2019-04" db="EMBL/GenBank/DDBJ databases">
        <title>Sphingomonas psychrotolerans sp. nov., isolated from soil in the Tianshan Mountains, Xinjiang, China.</title>
        <authorList>
            <person name="Luo Y."/>
            <person name="Sheng H."/>
        </authorList>
    </citation>
    <scope>NUCLEOTIDE SEQUENCE [LARGE SCALE GENOMIC DNA]</scope>
    <source>
        <strain evidence="1 2">ZFGT-11</strain>
    </source>
</reference>